<sequence length="232" mass="26905">MDIKKKEKELGSFIGRVLRGAFGKGPGAVFATISPPYITVYMKDFMSQIEDRLLDTEQSKYVEKIRDMLMPALIEEIKVYIQMDIGVTIDEFYYDWNLESHSGMFVCISTEAAPEYSPYQNQEAVHKEVIQVSLEAEKAPGEVHSSLLNPRTLVIIRNEILVAVEKELIRQGYPEVLTLAKRDLEKRLFMEHRPQFERYLDAELENVFASWDFEQDKSVCLFILKPNNSRQQ</sequence>
<evidence type="ECO:0000259" key="1">
    <source>
        <dbReference type="Pfam" id="PF10057"/>
    </source>
</evidence>
<dbReference type="InterPro" id="IPR018745">
    <property type="entry name" value="MpsC"/>
</dbReference>
<evidence type="ECO:0000313" key="3">
    <source>
        <dbReference type="Proteomes" id="UP000322139"/>
    </source>
</evidence>
<protein>
    <submittedName>
        <fullName evidence="2">DUF2294 family protein</fullName>
    </submittedName>
</protein>
<evidence type="ECO:0000313" key="2">
    <source>
        <dbReference type="EMBL" id="TYS48507.1"/>
    </source>
</evidence>
<dbReference type="Proteomes" id="UP000322139">
    <property type="component" value="Unassembled WGS sequence"/>
</dbReference>
<dbReference type="RefSeq" id="WP_148974688.1">
    <property type="nucleotide sequence ID" value="NZ_JBNIKT010000026.1"/>
</dbReference>
<name>A0A5D4RAV9_9BACI</name>
<comment type="caution">
    <text evidence="2">The sequence shown here is derived from an EMBL/GenBank/DDBJ whole genome shotgun (WGS) entry which is preliminary data.</text>
</comment>
<dbReference type="Pfam" id="PF10057">
    <property type="entry name" value="MpsC"/>
    <property type="match status" value="1"/>
</dbReference>
<dbReference type="AlphaFoldDB" id="A0A5D4RAV9"/>
<dbReference type="EMBL" id="VTER01000005">
    <property type="protein sequence ID" value="TYS48507.1"/>
    <property type="molecule type" value="Genomic_DNA"/>
</dbReference>
<organism evidence="2 3">
    <name type="scientific">Bacillus infantis</name>
    <dbReference type="NCBI Taxonomy" id="324767"/>
    <lineage>
        <taxon>Bacteria</taxon>
        <taxon>Bacillati</taxon>
        <taxon>Bacillota</taxon>
        <taxon>Bacilli</taxon>
        <taxon>Bacillales</taxon>
        <taxon>Bacillaceae</taxon>
        <taxon>Bacillus</taxon>
    </lineage>
</organism>
<proteinExistence type="predicted"/>
<accession>A0A5D4RAV9</accession>
<gene>
    <name evidence="2" type="ORF">FZD51_10295</name>
</gene>
<feature type="domain" description="Na+-translocating membrane potential-generating system MpsC" evidence="1">
    <location>
        <begin position="4"/>
        <end position="108"/>
    </location>
</feature>
<reference evidence="2 3" key="1">
    <citation type="submission" date="2019-08" db="EMBL/GenBank/DDBJ databases">
        <title>Bacillus genomes from the desert of Cuatro Cienegas, Coahuila.</title>
        <authorList>
            <person name="Olmedo-Alvarez G."/>
        </authorList>
    </citation>
    <scope>NUCLEOTIDE SEQUENCE [LARGE SCALE GENOMIC DNA]</scope>
    <source>
        <strain evidence="2 3">CH446_14T</strain>
    </source>
</reference>